<sequence>MIRDHNGHVRRSSIQSLTVSFSFQITKAVAIFRGLVLAVNSGLLPLVVESSTKAVIDMINSGVAPQADIGVIIHDILSLLSKFPISISFVSRRANIVAHSFAKLAIESVFYLFWFNLCLPSVESFVLPNLVV</sequence>
<evidence type="ECO:0000259" key="1">
    <source>
        <dbReference type="Pfam" id="PF13456"/>
    </source>
</evidence>
<dbReference type="InterPro" id="IPR012337">
    <property type="entry name" value="RNaseH-like_sf"/>
</dbReference>
<dbReference type="Gene3D" id="3.30.420.10">
    <property type="entry name" value="Ribonuclease H-like superfamily/Ribonuclease H"/>
    <property type="match status" value="1"/>
</dbReference>
<evidence type="ECO:0000313" key="2">
    <source>
        <dbReference type="EMBL" id="KAK2645541.1"/>
    </source>
</evidence>
<dbReference type="AlphaFoldDB" id="A0AAD9WW96"/>
<evidence type="ECO:0000313" key="3">
    <source>
        <dbReference type="Proteomes" id="UP001280121"/>
    </source>
</evidence>
<dbReference type="Proteomes" id="UP001280121">
    <property type="component" value="Unassembled WGS sequence"/>
</dbReference>
<proteinExistence type="predicted"/>
<dbReference type="Pfam" id="PF13456">
    <property type="entry name" value="RVT_3"/>
    <property type="match status" value="1"/>
</dbReference>
<dbReference type="GO" id="GO:0004523">
    <property type="term" value="F:RNA-DNA hybrid ribonuclease activity"/>
    <property type="evidence" value="ECO:0007669"/>
    <property type="project" value="InterPro"/>
</dbReference>
<reference evidence="2" key="1">
    <citation type="journal article" date="2023" name="Plant J.">
        <title>Genome sequences and population genomics provide insights into the demographic history, inbreeding, and mutation load of two 'living fossil' tree species of Dipteronia.</title>
        <authorList>
            <person name="Feng Y."/>
            <person name="Comes H.P."/>
            <person name="Chen J."/>
            <person name="Zhu S."/>
            <person name="Lu R."/>
            <person name="Zhang X."/>
            <person name="Li P."/>
            <person name="Qiu J."/>
            <person name="Olsen K.M."/>
            <person name="Qiu Y."/>
        </authorList>
    </citation>
    <scope>NUCLEOTIDE SEQUENCE</scope>
    <source>
        <strain evidence="2">KIB01</strain>
    </source>
</reference>
<accession>A0AAD9WW96</accession>
<dbReference type="InterPro" id="IPR036397">
    <property type="entry name" value="RNaseH_sf"/>
</dbReference>
<keyword evidence="3" id="KW-1185">Reference proteome</keyword>
<gene>
    <name evidence="2" type="ORF">Ddye_020736</name>
</gene>
<feature type="domain" description="RNase H type-1" evidence="1">
    <location>
        <begin position="2"/>
        <end position="105"/>
    </location>
</feature>
<dbReference type="EMBL" id="JANJYI010000006">
    <property type="protein sequence ID" value="KAK2645541.1"/>
    <property type="molecule type" value="Genomic_DNA"/>
</dbReference>
<dbReference type="CDD" id="cd06222">
    <property type="entry name" value="RNase_H_like"/>
    <property type="match status" value="1"/>
</dbReference>
<organism evidence="2 3">
    <name type="scientific">Dipteronia dyeriana</name>
    <dbReference type="NCBI Taxonomy" id="168575"/>
    <lineage>
        <taxon>Eukaryota</taxon>
        <taxon>Viridiplantae</taxon>
        <taxon>Streptophyta</taxon>
        <taxon>Embryophyta</taxon>
        <taxon>Tracheophyta</taxon>
        <taxon>Spermatophyta</taxon>
        <taxon>Magnoliopsida</taxon>
        <taxon>eudicotyledons</taxon>
        <taxon>Gunneridae</taxon>
        <taxon>Pentapetalae</taxon>
        <taxon>rosids</taxon>
        <taxon>malvids</taxon>
        <taxon>Sapindales</taxon>
        <taxon>Sapindaceae</taxon>
        <taxon>Hippocastanoideae</taxon>
        <taxon>Acereae</taxon>
        <taxon>Dipteronia</taxon>
    </lineage>
</organism>
<dbReference type="SUPFAM" id="SSF53098">
    <property type="entry name" value="Ribonuclease H-like"/>
    <property type="match status" value="1"/>
</dbReference>
<dbReference type="InterPro" id="IPR052929">
    <property type="entry name" value="RNase_H-like_EbsB-rel"/>
</dbReference>
<comment type="caution">
    <text evidence="2">The sequence shown here is derived from an EMBL/GenBank/DDBJ whole genome shotgun (WGS) entry which is preliminary data.</text>
</comment>
<dbReference type="PANTHER" id="PTHR47074:SF79">
    <property type="entry name" value="PUTATIVE-RELATED"/>
    <property type="match status" value="1"/>
</dbReference>
<name>A0AAD9WW96_9ROSI</name>
<dbReference type="PANTHER" id="PTHR47074">
    <property type="entry name" value="BNAC02G40300D PROTEIN"/>
    <property type="match status" value="1"/>
</dbReference>
<dbReference type="InterPro" id="IPR002156">
    <property type="entry name" value="RNaseH_domain"/>
</dbReference>
<protein>
    <recommendedName>
        <fullName evidence="1">RNase H type-1 domain-containing protein</fullName>
    </recommendedName>
</protein>
<dbReference type="GO" id="GO:0003676">
    <property type="term" value="F:nucleic acid binding"/>
    <property type="evidence" value="ECO:0007669"/>
    <property type="project" value="InterPro"/>
</dbReference>
<dbReference type="InterPro" id="IPR044730">
    <property type="entry name" value="RNase_H-like_dom_plant"/>
</dbReference>